<dbReference type="Gene3D" id="2.40.10.10">
    <property type="entry name" value="Trypsin-like serine proteases"/>
    <property type="match status" value="2"/>
</dbReference>
<evidence type="ECO:0000313" key="3">
    <source>
        <dbReference type="EMBL" id="CAL1535019.1"/>
    </source>
</evidence>
<proteinExistence type="predicted"/>
<dbReference type="FunFam" id="2.40.10.10:FF:000068">
    <property type="entry name" value="transmembrane protease serine 2"/>
    <property type="match status" value="1"/>
</dbReference>
<organism evidence="3 4">
    <name type="scientific">Lymnaea stagnalis</name>
    <name type="common">Great pond snail</name>
    <name type="synonym">Helix stagnalis</name>
    <dbReference type="NCBI Taxonomy" id="6523"/>
    <lineage>
        <taxon>Eukaryota</taxon>
        <taxon>Metazoa</taxon>
        <taxon>Spiralia</taxon>
        <taxon>Lophotrochozoa</taxon>
        <taxon>Mollusca</taxon>
        <taxon>Gastropoda</taxon>
        <taxon>Heterobranchia</taxon>
        <taxon>Euthyneura</taxon>
        <taxon>Panpulmonata</taxon>
        <taxon>Hygrophila</taxon>
        <taxon>Lymnaeoidea</taxon>
        <taxon>Lymnaeidae</taxon>
        <taxon>Lymnaea</taxon>
    </lineage>
</organism>
<keyword evidence="4" id="KW-1185">Reference proteome</keyword>
<dbReference type="PANTHER" id="PTHR24250">
    <property type="entry name" value="CHYMOTRYPSIN-RELATED"/>
    <property type="match status" value="1"/>
</dbReference>
<dbReference type="InterPro" id="IPR009003">
    <property type="entry name" value="Peptidase_S1_PA"/>
</dbReference>
<dbReference type="InterPro" id="IPR001314">
    <property type="entry name" value="Peptidase_S1A"/>
</dbReference>
<dbReference type="InterPro" id="IPR043504">
    <property type="entry name" value="Peptidase_S1_PA_chymotrypsin"/>
</dbReference>
<dbReference type="PANTHER" id="PTHR24250:SF50">
    <property type="entry name" value="PEPTIDASE S1 DOMAIN-CONTAINING PROTEIN"/>
    <property type="match status" value="1"/>
</dbReference>
<reference evidence="3 4" key="1">
    <citation type="submission" date="2024-04" db="EMBL/GenBank/DDBJ databases">
        <authorList>
            <consortium name="Genoscope - CEA"/>
            <person name="William W."/>
        </authorList>
    </citation>
    <scope>NUCLEOTIDE SEQUENCE [LARGE SCALE GENOMIC DNA]</scope>
</reference>
<gene>
    <name evidence="3" type="ORF">GSLYS_00008979001</name>
</gene>
<dbReference type="PRINTS" id="PR00722">
    <property type="entry name" value="CHYMOTRYPSIN"/>
</dbReference>
<comment type="caution">
    <text evidence="3">The sequence shown here is derived from an EMBL/GenBank/DDBJ whole genome shotgun (WGS) entry which is preliminary data.</text>
</comment>
<dbReference type="CDD" id="cd00190">
    <property type="entry name" value="Tryp_SPc"/>
    <property type="match status" value="1"/>
</dbReference>
<evidence type="ECO:0000259" key="2">
    <source>
        <dbReference type="PROSITE" id="PS50240"/>
    </source>
</evidence>
<accession>A0AAV2HQA4</accession>
<dbReference type="EMBL" id="CAXITT010000189">
    <property type="protein sequence ID" value="CAL1535019.1"/>
    <property type="molecule type" value="Genomic_DNA"/>
</dbReference>
<dbReference type="GO" id="GO:0006508">
    <property type="term" value="P:proteolysis"/>
    <property type="evidence" value="ECO:0007669"/>
    <property type="project" value="InterPro"/>
</dbReference>
<feature type="domain" description="Peptidase S1" evidence="2">
    <location>
        <begin position="35"/>
        <end position="279"/>
    </location>
</feature>
<dbReference type="SMART" id="SM00020">
    <property type="entry name" value="Tryp_SPc"/>
    <property type="match status" value="1"/>
</dbReference>
<evidence type="ECO:0000313" key="4">
    <source>
        <dbReference type="Proteomes" id="UP001497497"/>
    </source>
</evidence>
<dbReference type="AlphaFoldDB" id="A0AAV2HQA4"/>
<dbReference type="GO" id="GO:0004252">
    <property type="term" value="F:serine-type endopeptidase activity"/>
    <property type="evidence" value="ECO:0007669"/>
    <property type="project" value="InterPro"/>
</dbReference>
<dbReference type="Pfam" id="PF00089">
    <property type="entry name" value="Trypsin"/>
    <property type="match status" value="1"/>
</dbReference>
<dbReference type="PROSITE" id="PS50240">
    <property type="entry name" value="TRYPSIN_DOM"/>
    <property type="match status" value="1"/>
</dbReference>
<name>A0AAV2HQA4_LYMST</name>
<dbReference type="SUPFAM" id="SSF50494">
    <property type="entry name" value="Trypsin-like serine proteases"/>
    <property type="match status" value="1"/>
</dbReference>
<protein>
    <recommendedName>
        <fullName evidence="2">Peptidase S1 domain-containing protein</fullName>
    </recommendedName>
</protein>
<evidence type="ECO:0000256" key="1">
    <source>
        <dbReference type="ARBA" id="ARBA00023157"/>
    </source>
</evidence>
<keyword evidence="1" id="KW-1015">Disulfide bond</keyword>
<sequence length="286" mass="32288">MNVLISKYRRFRQDPNRFPTILYETPNAREYLIRMKCGKMMAEKPQYKETIEMAPEKAWPWQVLVEVKNGSYCGGILIGDIWVLTPATCSDIKTLYFGVRNVQDKQAENVQTKAAAEAIIHDDFSQPELESDIALVRLDSAVSFTDHVKPICIPAHRVDMKTIARCHSTGWGLPRPGAANTPGSLKQLMVFLMRQSVCVYMKKMANWYTDKRNLCTETKAGLQGDCGADVGTPLSCIVDDAYFAIGMALAVPVQCETGWHPNVYLRISEFSQWILYNIEQHLKTTG</sequence>
<dbReference type="InterPro" id="IPR001254">
    <property type="entry name" value="Trypsin_dom"/>
</dbReference>
<dbReference type="Proteomes" id="UP001497497">
    <property type="component" value="Unassembled WGS sequence"/>
</dbReference>